<dbReference type="STRING" id="1765655.AMR74_01690"/>
<feature type="transmembrane region" description="Helical" evidence="1">
    <location>
        <begin position="7"/>
        <end position="27"/>
    </location>
</feature>
<keyword evidence="1" id="KW-0812">Transmembrane</keyword>
<dbReference type="RefSeq" id="WP_053770335.1">
    <property type="nucleotide sequence ID" value="NZ_LIST01000001.1"/>
</dbReference>
<protein>
    <submittedName>
        <fullName evidence="2">Uncharacterized protein</fullName>
    </submittedName>
</protein>
<dbReference type="AlphaFoldDB" id="A0A0N0UBB2"/>
<dbReference type="PATRIC" id="fig|1705389.3.peg.606"/>
<comment type="caution">
    <text evidence="2">The sequence shown here is derived from an EMBL/GenBank/DDBJ whole genome shotgun (WGS) entry which is preliminary data.</text>
</comment>
<name>A0A0N0UBB2_9EURY</name>
<evidence type="ECO:0000256" key="1">
    <source>
        <dbReference type="SAM" id="Phobius"/>
    </source>
</evidence>
<organism evidence="2 3">
    <name type="scientific">Halorubrum tropicale</name>
    <dbReference type="NCBI Taxonomy" id="1765655"/>
    <lineage>
        <taxon>Archaea</taxon>
        <taxon>Methanobacteriati</taxon>
        <taxon>Methanobacteriota</taxon>
        <taxon>Stenosarchaea group</taxon>
        <taxon>Halobacteria</taxon>
        <taxon>Halobacteriales</taxon>
        <taxon>Haloferacaceae</taxon>
        <taxon>Halorubrum</taxon>
    </lineage>
</organism>
<keyword evidence="3" id="KW-1185">Reference proteome</keyword>
<evidence type="ECO:0000313" key="2">
    <source>
        <dbReference type="EMBL" id="KOX97640.1"/>
    </source>
</evidence>
<accession>A0A0N0UBB2</accession>
<dbReference type="GeneID" id="55594788"/>
<gene>
    <name evidence="2" type="ORF">AMR74_01690</name>
</gene>
<evidence type="ECO:0000313" key="3">
    <source>
        <dbReference type="Proteomes" id="UP000037747"/>
    </source>
</evidence>
<feature type="transmembrane region" description="Helical" evidence="1">
    <location>
        <begin position="33"/>
        <end position="55"/>
    </location>
</feature>
<proteinExistence type="predicted"/>
<sequence length="67" mass="6200">MREAQTLAVIAGGVGGAVGAFVGVAVGGSALSVTLTTLGVATLVGVGVIASAVIAGDVEFLADADGE</sequence>
<keyword evidence="1" id="KW-1133">Transmembrane helix</keyword>
<keyword evidence="1" id="KW-0472">Membrane</keyword>
<reference evidence="2 3" key="1">
    <citation type="submission" date="2015-08" db="EMBL/GenBank/DDBJ databases">
        <title>Genomes of Isolates from Cabo Rojo, PR.</title>
        <authorList>
            <person name="Sanchez-Nieves R.L."/>
            <person name="Montalvo-Rodriguez R."/>
        </authorList>
    </citation>
    <scope>NUCLEOTIDE SEQUENCE [LARGE SCALE GENOMIC DNA]</scope>
    <source>
        <strain evidence="2 3">5</strain>
    </source>
</reference>
<dbReference type="Proteomes" id="UP000037747">
    <property type="component" value="Unassembled WGS sequence"/>
</dbReference>
<dbReference type="EMBL" id="LIST01000001">
    <property type="protein sequence ID" value="KOX97640.1"/>
    <property type="molecule type" value="Genomic_DNA"/>
</dbReference>